<keyword evidence="4" id="KW-1185">Reference proteome</keyword>
<evidence type="ECO:0000256" key="2">
    <source>
        <dbReference type="SAM" id="SignalP"/>
    </source>
</evidence>
<proteinExistence type="predicted"/>
<comment type="caution">
    <text evidence="3">The sequence shown here is derived from an EMBL/GenBank/DDBJ whole genome shotgun (WGS) entry which is preliminary data.</text>
</comment>
<keyword evidence="2" id="KW-0732">Signal</keyword>
<dbReference type="EMBL" id="RZHD01000007">
    <property type="protein sequence ID" value="RUR44446.1"/>
    <property type="molecule type" value="Genomic_DNA"/>
</dbReference>
<evidence type="ECO:0000256" key="1">
    <source>
        <dbReference type="SAM" id="MobiDB-lite"/>
    </source>
</evidence>
<name>A0A3S0YXZ5_9GAMM</name>
<dbReference type="RefSeq" id="WP_126951826.1">
    <property type="nucleotide sequence ID" value="NZ_RZHD01000007.1"/>
</dbReference>
<evidence type="ECO:0000313" key="3">
    <source>
        <dbReference type="EMBL" id="RUR44446.1"/>
    </source>
</evidence>
<feature type="compositionally biased region" description="Acidic residues" evidence="1">
    <location>
        <begin position="114"/>
        <end position="140"/>
    </location>
</feature>
<protein>
    <recommendedName>
        <fullName evidence="5">Dishevelled C-terminal domain-containing protein</fullName>
    </recommendedName>
</protein>
<gene>
    <name evidence="3" type="ORF">ELY37_15280</name>
</gene>
<dbReference type="Proteomes" id="UP000286912">
    <property type="component" value="Unassembled WGS sequence"/>
</dbReference>
<feature type="compositionally biased region" description="Basic and acidic residues" evidence="1">
    <location>
        <begin position="70"/>
        <end position="81"/>
    </location>
</feature>
<organism evidence="3 4">
    <name type="scientific">Vreelandella populi</name>
    <dbReference type="NCBI Taxonomy" id="2498858"/>
    <lineage>
        <taxon>Bacteria</taxon>
        <taxon>Pseudomonadati</taxon>
        <taxon>Pseudomonadota</taxon>
        <taxon>Gammaproteobacteria</taxon>
        <taxon>Oceanospirillales</taxon>
        <taxon>Halomonadaceae</taxon>
        <taxon>Vreelandella</taxon>
    </lineage>
</organism>
<feature type="region of interest" description="Disordered" evidence="1">
    <location>
        <begin position="48"/>
        <end position="140"/>
    </location>
</feature>
<dbReference type="AlphaFoldDB" id="A0A3S0YXZ5"/>
<dbReference type="OrthoDB" id="6174623at2"/>
<evidence type="ECO:0008006" key="5">
    <source>
        <dbReference type="Google" id="ProtNLM"/>
    </source>
</evidence>
<accession>A0A3S0YXZ5</accession>
<feature type="compositionally biased region" description="Low complexity" evidence="1">
    <location>
        <begin position="59"/>
        <end position="68"/>
    </location>
</feature>
<feature type="signal peptide" evidence="2">
    <location>
        <begin position="1"/>
        <end position="25"/>
    </location>
</feature>
<feature type="chain" id="PRO_5018553143" description="Dishevelled C-terminal domain-containing protein" evidence="2">
    <location>
        <begin position="26"/>
        <end position="140"/>
    </location>
</feature>
<evidence type="ECO:0000313" key="4">
    <source>
        <dbReference type="Proteomes" id="UP000286912"/>
    </source>
</evidence>
<sequence>MRLTPWLLSLMLSAPFLITVGSAFAEPEAGGEQHEPLDDAALEEKYGIKAGAVQRDGQTIDTAAANDTDTAEHSDGVKSDNVESDGGDPTTSDNGDAESKNTEGGTGGTGSAEDAIESGEDEKSNDDDNGESEQENNDNQ</sequence>
<reference evidence="3 4" key="1">
    <citation type="submission" date="2018-12" db="EMBL/GenBank/DDBJ databases">
        <title>three novel Halomonas strain isolated from plants.</title>
        <authorList>
            <person name="Sun C."/>
        </authorList>
    </citation>
    <scope>NUCLEOTIDE SEQUENCE [LARGE SCALE GENOMIC DNA]</scope>
    <source>
        <strain evidence="3 4">RC</strain>
    </source>
</reference>